<keyword evidence="3" id="KW-0963">Cytoplasm</keyword>
<evidence type="ECO:0000256" key="1">
    <source>
        <dbReference type="ARBA" id="ARBA00004496"/>
    </source>
</evidence>
<protein>
    <recommendedName>
        <fullName evidence="7">Ubiquitinyl hydrolase 1</fullName>
    </recommendedName>
</protein>
<dbReference type="PANTHER" id="PTHR33662">
    <property type="entry name" value="OTU DEUBIQUITINASE WITH LINEAR LINKAGE-SPECIFICITY A-RELATED"/>
    <property type="match status" value="1"/>
</dbReference>
<accession>A0ABN9MMH9</accession>
<gene>
    <name evidence="5" type="ORF">RIMI_LOCUS22670605</name>
</gene>
<organism evidence="5 6">
    <name type="scientific">Ranitomeya imitator</name>
    <name type="common">mimic poison frog</name>
    <dbReference type="NCBI Taxonomy" id="111125"/>
    <lineage>
        <taxon>Eukaryota</taxon>
        <taxon>Metazoa</taxon>
        <taxon>Chordata</taxon>
        <taxon>Craniata</taxon>
        <taxon>Vertebrata</taxon>
        <taxon>Euteleostomi</taxon>
        <taxon>Amphibia</taxon>
        <taxon>Batrachia</taxon>
        <taxon>Anura</taxon>
        <taxon>Neobatrachia</taxon>
        <taxon>Hyloidea</taxon>
        <taxon>Dendrobatidae</taxon>
        <taxon>Dendrobatinae</taxon>
        <taxon>Ranitomeya</taxon>
    </lineage>
</organism>
<comment type="subcellular location">
    <subcellularLocation>
        <location evidence="1">Cytoplasm</location>
    </subcellularLocation>
</comment>
<comment type="similarity">
    <text evidence="2">Belongs to the peptidase C65 family. Otulin subfamily.</text>
</comment>
<dbReference type="Proteomes" id="UP001176940">
    <property type="component" value="Unassembled WGS sequence"/>
</dbReference>
<evidence type="ECO:0000256" key="2">
    <source>
        <dbReference type="ARBA" id="ARBA00010267"/>
    </source>
</evidence>
<name>A0ABN9MMH9_9NEOB</name>
<dbReference type="InterPro" id="IPR023235">
    <property type="entry name" value="FAM105"/>
</dbReference>
<dbReference type="Pfam" id="PF16218">
    <property type="entry name" value="Peptidase_C101"/>
    <property type="match status" value="1"/>
</dbReference>
<keyword evidence="6" id="KW-1185">Reference proteome</keyword>
<comment type="caution">
    <text evidence="5">The sequence shown here is derived from an EMBL/GenBank/DDBJ whole genome shotgun (WGS) entry which is preliminary data.</text>
</comment>
<dbReference type="EMBL" id="CAUEEQ010078780">
    <property type="protein sequence ID" value="CAJ0967978.1"/>
    <property type="molecule type" value="Genomic_DNA"/>
</dbReference>
<evidence type="ECO:0000256" key="4">
    <source>
        <dbReference type="SAM" id="MobiDB-lite"/>
    </source>
</evidence>
<dbReference type="PANTHER" id="PTHR33662:SF2">
    <property type="entry name" value="UBIQUITIN THIOESTERASE OTULIN"/>
    <property type="match status" value="1"/>
</dbReference>
<feature type="compositionally biased region" description="Basic residues" evidence="4">
    <location>
        <begin position="1"/>
        <end position="22"/>
    </location>
</feature>
<evidence type="ECO:0008006" key="7">
    <source>
        <dbReference type="Google" id="ProtNLM"/>
    </source>
</evidence>
<evidence type="ECO:0000313" key="5">
    <source>
        <dbReference type="EMBL" id="CAJ0967978.1"/>
    </source>
</evidence>
<dbReference type="PRINTS" id="PR02055">
    <property type="entry name" value="PROTEINF105"/>
</dbReference>
<reference evidence="5" key="1">
    <citation type="submission" date="2023-07" db="EMBL/GenBank/DDBJ databases">
        <authorList>
            <person name="Stuckert A."/>
        </authorList>
    </citation>
    <scope>NUCLEOTIDE SEQUENCE</scope>
</reference>
<feature type="region of interest" description="Disordered" evidence="4">
    <location>
        <begin position="1"/>
        <end position="38"/>
    </location>
</feature>
<sequence length="310" mass="36159">MTAHATNHKPRRHRRPFRRSFLGRKAASENQGSSEDQKIADLMADPTQGRVGFHETRLCQKSATSESGRPGYEQVSRCFNSIRRVRGDNYCALRATLFQCLSQMTMLPQWMADDDLTQLPEKLVKKYEWIKLWRFWHSYGSTKTWVRLKESLELLQKKWSELSEIQVSDKKQAACDEIFQKEEEYCLYEAVKFLMLKTAIDLFNASENGTEVPVFSWLLFARNTSNNPCEFLKNHLNHVGHSGGLEQVEMFLLGYALQHTIKVYRLYKYGTDEFITHYPNDQAAWPVVTLITEDDRHYNVPVRVCEETSV</sequence>
<proteinExistence type="inferred from homology"/>
<evidence type="ECO:0000256" key="3">
    <source>
        <dbReference type="ARBA" id="ARBA00022490"/>
    </source>
</evidence>
<dbReference type="InterPro" id="IPR023237">
    <property type="entry name" value="Otulin"/>
</dbReference>
<dbReference type="PRINTS" id="PR02057">
    <property type="entry name" value="PROTEINF105B"/>
</dbReference>
<evidence type="ECO:0000313" key="6">
    <source>
        <dbReference type="Proteomes" id="UP001176940"/>
    </source>
</evidence>